<comment type="caution">
    <text evidence="3">The sequence shown here is derived from an EMBL/GenBank/DDBJ whole genome shotgun (WGS) entry which is preliminary data.</text>
</comment>
<dbReference type="EMBL" id="CABFNP030000960">
    <property type="protein sequence ID" value="CAI6089228.1"/>
    <property type="molecule type" value="Genomic_DNA"/>
</dbReference>
<gene>
    <name evidence="4" type="ORF">CCHLO57077_00019308</name>
    <name evidence="3" type="ORF">CCHLO57077_00019418</name>
    <name evidence="2" type="ORF">CCHLO57077_00019433</name>
</gene>
<sequence>MKLPRDSYFISMNLVDDAPEFTKKGLQQVRPISTTNESTFTFLVASPCKAHLAAIQISILIISTAGSSNPSYKPDTIVCPCCDKCDIVSIQKATQQVYDVYIRPIQWSLEFVIRRPTDLASYSSCQERAQHVLKGLQTDTEYEVACARTPTRNNARNINTCAQDIQGHGKRKGLNASTSDEDDFGSTEREEIDNSALKPESQSKSKKRKRATPQEQDKTIAEGLSEKILDQIDRIYQRGISTYPQEIEAIVDRCQRAEENEQISILITLRERMWEGGEGCEDNEALAPGVLRWTRKFCSSCILYMLRKKRTIQATDTQRNWADATSIIHSVVKGLLDEEGTKTLGLFAALAELNHGLTEASKKSKGRQVNIGNLLTDELRGKLGSLPMDYLVPFPPVYLSWVTGKPVADICQDLDIPTIIFRDLKPRNSLFISFAEVAQTRAAACNPLSPAASGIVQFRPIHAHCPGSPTSSESEERHRTTQDGTYDPRNRRSTALEGAAAQGMFEGVCSLGAGNSVSTGQPDSPHGHSSALLLSPASRQFNPPSNVSLPDGSSLPIRYLTGQACTVESEGAEIGMCLRGHDDCQDLDTSSLGLLSYAADLAQGSPSGASLSVIEGGSRPRPALRSDTQQCQVGDYEERQSPTFHEVPIGAVSELSYEWGNFFDFDASIS</sequence>
<organism evidence="3 5">
    <name type="scientific">Clonostachys chloroleuca</name>
    <dbReference type="NCBI Taxonomy" id="1926264"/>
    <lineage>
        <taxon>Eukaryota</taxon>
        <taxon>Fungi</taxon>
        <taxon>Dikarya</taxon>
        <taxon>Ascomycota</taxon>
        <taxon>Pezizomycotina</taxon>
        <taxon>Sordariomycetes</taxon>
        <taxon>Hypocreomycetidae</taxon>
        <taxon>Hypocreales</taxon>
        <taxon>Bionectriaceae</taxon>
        <taxon>Clonostachys</taxon>
    </lineage>
</organism>
<dbReference type="Proteomes" id="UP001160390">
    <property type="component" value="Unassembled WGS sequence"/>
</dbReference>
<proteinExistence type="predicted"/>
<protein>
    <submittedName>
        <fullName evidence="3">Uncharacterized protein</fullName>
    </submittedName>
</protein>
<feature type="compositionally biased region" description="Basic and acidic residues" evidence="1">
    <location>
        <begin position="474"/>
        <end position="490"/>
    </location>
</feature>
<feature type="compositionally biased region" description="Acidic residues" evidence="1">
    <location>
        <begin position="179"/>
        <end position="193"/>
    </location>
</feature>
<evidence type="ECO:0000313" key="4">
    <source>
        <dbReference type="EMBL" id="CAI6091436.1"/>
    </source>
</evidence>
<dbReference type="EMBL" id="CABFNP030001135">
    <property type="protein sequence ID" value="CAI6091436.1"/>
    <property type="molecule type" value="Genomic_DNA"/>
</dbReference>
<keyword evidence="5" id="KW-1185">Reference proteome</keyword>
<feature type="region of interest" description="Disordered" evidence="1">
    <location>
        <begin position="463"/>
        <end position="491"/>
    </location>
</feature>
<dbReference type="AlphaFoldDB" id="A0AA35M2F5"/>
<accession>A0AA35M2F5</accession>
<feature type="region of interest" description="Disordered" evidence="1">
    <location>
        <begin position="610"/>
        <end position="629"/>
    </location>
</feature>
<name>A0AA35M2F5_9HYPO</name>
<dbReference type="EMBL" id="CABFNP030000959">
    <property type="protein sequence ID" value="CAI6089222.1"/>
    <property type="molecule type" value="Genomic_DNA"/>
</dbReference>
<evidence type="ECO:0000313" key="3">
    <source>
        <dbReference type="EMBL" id="CAI6089228.1"/>
    </source>
</evidence>
<feature type="region of interest" description="Disordered" evidence="1">
    <location>
        <begin position="168"/>
        <end position="221"/>
    </location>
</feature>
<evidence type="ECO:0000313" key="2">
    <source>
        <dbReference type="EMBL" id="CAI6089222.1"/>
    </source>
</evidence>
<evidence type="ECO:0000256" key="1">
    <source>
        <dbReference type="SAM" id="MobiDB-lite"/>
    </source>
</evidence>
<evidence type="ECO:0000313" key="5">
    <source>
        <dbReference type="Proteomes" id="UP001160390"/>
    </source>
</evidence>
<reference evidence="3" key="1">
    <citation type="submission" date="2023-01" db="EMBL/GenBank/DDBJ databases">
        <authorList>
            <person name="Piombo E."/>
        </authorList>
    </citation>
    <scope>NUCLEOTIDE SEQUENCE</scope>
</reference>